<reference evidence="5" key="2">
    <citation type="submission" date="2021-09" db="EMBL/GenBank/DDBJ databases">
        <authorList>
            <person name="Gilroy R."/>
        </authorList>
    </citation>
    <scope>NUCLEOTIDE SEQUENCE</scope>
    <source>
        <strain evidence="5">ChiGjej5B5-7349</strain>
    </source>
</reference>
<feature type="domain" description="ATPase of the ABC class C-terminal" evidence="2">
    <location>
        <begin position="177"/>
        <end position="442"/>
    </location>
</feature>
<evidence type="ECO:0000256" key="1">
    <source>
        <dbReference type="SAM" id="MobiDB-lite"/>
    </source>
</evidence>
<dbReference type="Proteomes" id="UP000784435">
    <property type="component" value="Unassembled WGS sequence"/>
</dbReference>
<dbReference type="Pfam" id="PF20446">
    <property type="entry name" value="ABC_N"/>
    <property type="match status" value="1"/>
</dbReference>
<dbReference type="InterPro" id="IPR027417">
    <property type="entry name" value="P-loop_NTPase"/>
</dbReference>
<dbReference type="InterPro" id="IPR046833">
    <property type="entry name" value="ABC_N"/>
</dbReference>
<dbReference type="InterPro" id="IPR049069">
    <property type="entry name" value="MRB1590-like_C"/>
</dbReference>
<evidence type="ECO:0000259" key="2">
    <source>
        <dbReference type="Pfam" id="PF09818"/>
    </source>
</evidence>
<evidence type="ECO:0000313" key="6">
    <source>
        <dbReference type="Proteomes" id="UP000784435"/>
    </source>
</evidence>
<dbReference type="InterPro" id="IPR046834">
    <property type="entry name" value="ABC_ATPase_C"/>
</dbReference>
<reference evidence="5" key="1">
    <citation type="journal article" date="2021" name="PeerJ">
        <title>Extensive microbial diversity within the chicken gut microbiome revealed by metagenomics and culture.</title>
        <authorList>
            <person name="Gilroy R."/>
            <person name="Ravi A."/>
            <person name="Getino M."/>
            <person name="Pursley I."/>
            <person name="Horton D.L."/>
            <person name="Alikhan N.F."/>
            <person name="Baker D."/>
            <person name="Gharbi K."/>
            <person name="Hall N."/>
            <person name="Watson M."/>
            <person name="Adriaenssens E.M."/>
            <person name="Foster-Nyarko E."/>
            <person name="Jarju S."/>
            <person name="Secka A."/>
            <person name="Antonio M."/>
            <person name="Oren A."/>
            <person name="Chaudhuri R.R."/>
            <person name="La Ragione R."/>
            <person name="Hildebrand F."/>
            <person name="Pallen M.J."/>
        </authorList>
    </citation>
    <scope>NUCLEOTIDE SEQUENCE</scope>
    <source>
        <strain evidence="5">ChiGjej5B5-7349</strain>
    </source>
</reference>
<comment type="caution">
    <text evidence="5">The sequence shown here is derived from an EMBL/GenBank/DDBJ whole genome shotgun (WGS) entry which is preliminary data.</text>
</comment>
<sequence length="597" mass="63732">MDLAQTLHSLDGRGYGDYKRIVGTHDLGVCRLTVDRVQVDPFAPPSLMRVSVDRSRTGIPDDLVADHAGRIAAGDHLARAFAAAARSHSGGGRRSPRRADRDQPPPVAIGTPGQQILERTSVVFPADGSPEGQVEARITVDLPASGRRIRGHQAAQILTDTLPGIVEEALLDLDMGDLRAQVVQYRDQLALQEQLAARGLVAFVGDGAILPRRSGDSDRPLGAGAVPFRSPVSRRVAFDLPSGRRVEGMGVPEGVTLIVGGGYHGKSTLLRAIERGVYPHIAGDGREWVLTRPDATAIRAEDGRSVTSVDIAPFISGLPSGTDTRAFTTTNASGSTSQAATLVESVDAGATALLIDEDTSATNFMIRDARMRRLVPAHREPITPFVDRVRALYEERGVSTILVAGGSGAFFDVADHVLALDSYVPRDVTEQAHAIAAEAPTPPADGFASEAAQAGTAPVFSAPAARVPSTDSLRPADKRKFARARGRTTIQYGREDIDLTAVLQLVDPAQTQAIAHALERLADDFAQDRGLSIDEALTRLGRRLDEDGLEGLSHHRGHPGHLARPRIQEIAAALNRYRGLRIEQQADTPQTGARPRA</sequence>
<proteinExistence type="predicted"/>
<gene>
    <name evidence="5" type="ORF">K8V08_05540</name>
</gene>
<dbReference type="Pfam" id="PF09818">
    <property type="entry name" value="ABC_ATPase"/>
    <property type="match status" value="1"/>
</dbReference>
<organism evidence="5 6">
    <name type="scientific">Brevibacterium senegalense</name>
    <dbReference type="NCBI Taxonomy" id="1033736"/>
    <lineage>
        <taxon>Bacteria</taxon>
        <taxon>Bacillati</taxon>
        <taxon>Actinomycetota</taxon>
        <taxon>Actinomycetes</taxon>
        <taxon>Micrococcales</taxon>
        <taxon>Brevibacteriaceae</taxon>
        <taxon>Brevibacterium</taxon>
    </lineage>
</organism>
<dbReference type="EMBL" id="DYUK01000114">
    <property type="protein sequence ID" value="HJG79857.1"/>
    <property type="molecule type" value="Genomic_DNA"/>
</dbReference>
<feature type="region of interest" description="Disordered" evidence="1">
    <location>
        <begin position="82"/>
        <end position="112"/>
    </location>
</feature>
<feature type="domain" description="MRB1590-like C-terminal" evidence="4">
    <location>
        <begin position="483"/>
        <end position="582"/>
    </location>
</feature>
<evidence type="ECO:0000259" key="4">
    <source>
        <dbReference type="Pfam" id="PF21117"/>
    </source>
</evidence>
<feature type="domain" description="ATPase of the ABC class N-terminal" evidence="3">
    <location>
        <begin position="2"/>
        <end position="171"/>
    </location>
</feature>
<dbReference type="InterPro" id="IPR019195">
    <property type="entry name" value="ABC_ATPase_put"/>
</dbReference>
<name>A0A921SNF4_9MICO</name>
<accession>A0A921SNF4</accession>
<dbReference type="PANTHER" id="PTHR38149:SF1">
    <property type="entry name" value="ATPASE"/>
    <property type="match status" value="1"/>
</dbReference>
<evidence type="ECO:0000313" key="5">
    <source>
        <dbReference type="EMBL" id="HJG79857.1"/>
    </source>
</evidence>
<dbReference type="PANTHER" id="PTHR38149">
    <property type="entry name" value="ATPASE"/>
    <property type="match status" value="1"/>
</dbReference>
<dbReference type="SUPFAM" id="SSF52540">
    <property type="entry name" value="P-loop containing nucleoside triphosphate hydrolases"/>
    <property type="match status" value="1"/>
</dbReference>
<evidence type="ECO:0000259" key="3">
    <source>
        <dbReference type="Pfam" id="PF20446"/>
    </source>
</evidence>
<dbReference type="Pfam" id="PF21117">
    <property type="entry name" value="MRB1590_C"/>
    <property type="match status" value="1"/>
</dbReference>
<dbReference type="AlphaFoldDB" id="A0A921SNF4"/>
<protein>
    <submittedName>
        <fullName evidence="5">ABC-ATPase domain-containing protein</fullName>
    </submittedName>
</protein>